<dbReference type="InterPro" id="IPR021255">
    <property type="entry name" value="DUF2807"/>
</dbReference>
<evidence type="ECO:0000313" key="3">
    <source>
        <dbReference type="Proteomes" id="UP000776651"/>
    </source>
</evidence>
<keyword evidence="3" id="KW-1185">Reference proteome</keyword>
<feature type="domain" description="Putative auto-transporter adhesin head GIN" evidence="1">
    <location>
        <begin position="48"/>
        <end position="228"/>
    </location>
</feature>
<sequence length="245" mass="24963">MVRTLTIAALALATVTAIPTTPLLAEKTWRSTLDDGRLIGETSTATQRFEKVTLAGNDRVSVTRGNQWRIRASGSPAVLAELRYVVDDGQLVIGRRWRREPIKGTARIEVTAPSVASATLAGSGNLIVDSMSGSDIGATVAGSGTLEIGRVKATHLSAAIAGSGDLKIAGNADDSSIIIAGSGDIDATRLRVGRSAVSIAGSGGARFSANGPVKASIVGSGSAIVTGTTDCSQTRMGSGRLSCSR</sequence>
<accession>A0ABS7JBG8</accession>
<dbReference type="Proteomes" id="UP000776651">
    <property type="component" value="Unassembled WGS sequence"/>
</dbReference>
<dbReference type="Gene3D" id="2.160.20.120">
    <property type="match status" value="1"/>
</dbReference>
<evidence type="ECO:0000259" key="1">
    <source>
        <dbReference type="Pfam" id="PF10988"/>
    </source>
</evidence>
<dbReference type="PANTHER" id="PTHR39200:SF1">
    <property type="entry name" value="AUTO-TRANSPORTER ADHESIN HEAD GIN DOMAIN-CONTAINING PROTEIN-RELATED"/>
    <property type="match status" value="1"/>
</dbReference>
<organism evidence="2 3">
    <name type="scientific">Qipengyuania pacifica</name>
    <dbReference type="NCBI Taxonomy" id="2860199"/>
    <lineage>
        <taxon>Bacteria</taxon>
        <taxon>Pseudomonadati</taxon>
        <taxon>Pseudomonadota</taxon>
        <taxon>Alphaproteobacteria</taxon>
        <taxon>Sphingomonadales</taxon>
        <taxon>Erythrobacteraceae</taxon>
        <taxon>Qipengyuania</taxon>
    </lineage>
</organism>
<evidence type="ECO:0000313" key="2">
    <source>
        <dbReference type="EMBL" id="MBX7487362.1"/>
    </source>
</evidence>
<dbReference type="Pfam" id="PF10988">
    <property type="entry name" value="DUF2807"/>
    <property type="match status" value="1"/>
</dbReference>
<reference evidence="2 3" key="1">
    <citation type="submission" date="2021-08" db="EMBL/GenBank/DDBJ databases">
        <title>Comparative Genomics Analysis of the Genus Qipengyuania Reveals Extensive Genetic Diversity and Metabolic Versatility, Including the Description of Fifteen Novel Species.</title>
        <authorList>
            <person name="Liu Y."/>
        </authorList>
    </citation>
    <scope>NUCLEOTIDE SEQUENCE [LARGE SCALE GENOMIC DNA]</scope>
    <source>
        <strain evidence="2 3">GH25</strain>
    </source>
</reference>
<proteinExistence type="predicted"/>
<comment type="caution">
    <text evidence="2">The sequence shown here is derived from an EMBL/GenBank/DDBJ whole genome shotgun (WGS) entry which is preliminary data.</text>
</comment>
<gene>
    <name evidence="2" type="ORF">K3177_02425</name>
</gene>
<protein>
    <submittedName>
        <fullName evidence="2">DUF2807 domain-containing protein</fullName>
    </submittedName>
</protein>
<dbReference type="PANTHER" id="PTHR39200">
    <property type="entry name" value="HYPOTHETICAL EXPORTED PROTEIN"/>
    <property type="match status" value="1"/>
</dbReference>
<name>A0ABS7JBG8_9SPHN</name>
<dbReference type="RefSeq" id="WP_221596833.1">
    <property type="nucleotide sequence ID" value="NZ_JAIGNQ010000001.1"/>
</dbReference>
<dbReference type="EMBL" id="JAIGNQ010000001">
    <property type="protein sequence ID" value="MBX7487362.1"/>
    <property type="molecule type" value="Genomic_DNA"/>
</dbReference>